<keyword evidence="1" id="KW-0472">Membrane</keyword>
<keyword evidence="1" id="KW-1133">Transmembrane helix</keyword>
<reference evidence="3 4" key="1">
    <citation type="submission" date="2017-09" db="EMBL/GenBank/DDBJ databases">
        <authorList>
            <person name="Varghese N."/>
            <person name="Submissions S."/>
        </authorList>
    </citation>
    <scope>NUCLEOTIDE SEQUENCE [LARGE SCALE GENOMIC DNA]</scope>
    <source>
        <strain evidence="3 4">OK806</strain>
    </source>
</reference>
<evidence type="ECO:0000313" key="3">
    <source>
        <dbReference type="EMBL" id="SOE66923.1"/>
    </source>
</evidence>
<evidence type="ECO:0000259" key="2">
    <source>
        <dbReference type="Pfam" id="PF07885"/>
    </source>
</evidence>
<feature type="transmembrane region" description="Helical" evidence="1">
    <location>
        <begin position="205"/>
        <end position="224"/>
    </location>
</feature>
<organism evidence="3 4">
    <name type="scientific">Caballeronia arationis</name>
    <dbReference type="NCBI Taxonomy" id="1777142"/>
    <lineage>
        <taxon>Bacteria</taxon>
        <taxon>Pseudomonadati</taxon>
        <taxon>Pseudomonadota</taxon>
        <taxon>Betaproteobacteria</taxon>
        <taxon>Burkholderiales</taxon>
        <taxon>Burkholderiaceae</taxon>
        <taxon>Caballeronia</taxon>
    </lineage>
</organism>
<feature type="transmembrane region" description="Helical" evidence="1">
    <location>
        <begin position="102"/>
        <end position="122"/>
    </location>
</feature>
<feature type="domain" description="Potassium channel" evidence="2">
    <location>
        <begin position="167"/>
        <end position="220"/>
    </location>
</feature>
<feature type="transmembrane region" description="Helical" evidence="1">
    <location>
        <begin position="173"/>
        <end position="193"/>
    </location>
</feature>
<gene>
    <name evidence="3" type="ORF">SAMN05446927_3178</name>
</gene>
<dbReference type="AlphaFoldDB" id="A0A7Z7I8L1"/>
<comment type="caution">
    <text evidence="3">The sequence shown here is derived from an EMBL/GenBank/DDBJ whole genome shotgun (WGS) entry which is preliminary data.</text>
</comment>
<dbReference type="Pfam" id="PF07885">
    <property type="entry name" value="Ion_trans_2"/>
    <property type="match status" value="1"/>
</dbReference>
<evidence type="ECO:0000313" key="4">
    <source>
        <dbReference type="Proteomes" id="UP000219522"/>
    </source>
</evidence>
<dbReference type="SUPFAM" id="SSF81324">
    <property type="entry name" value="Voltage-gated potassium channels"/>
    <property type="match status" value="1"/>
</dbReference>
<dbReference type="Gene3D" id="1.10.287.70">
    <property type="match status" value="1"/>
</dbReference>
<feature type="transmembrane region" description="Helical" evidence="1">
    <location>
        <begin position="70"/>
        <end position="90"/>
    </location>
</feature>
<keyword evidence="1" id="KW-0812">Transmembrane</keyword>
<name>A0A7Z7I8L1_9BURK</name>
<dbReference type="EMBL" id="OCSU01000001">
    <property type="protein sequence ID" value="SOE66923.1"/>
    <property type="molecule type" value="Genomic_DNA"/>
</dbReference>
<protein>
    <submittedName>
        <fullName evidence="3">Ion channel</fullName>
    </submittedName>
</protein>
<dbReference type="RefSeq" id="WP_062643016.1">
    <property type="nucleotide sequence ID" value="NZ_FCOG02000171.1"/>
</dbReference>
<feature type="transmembrane region" description="Helical" evidence="1">
    <location>
        <begin position="12"/>
        <end position="37"/>
    </location>
</feature>
<dbReference type="OrthoDB" id="9799090at2"/>
<dbReference type="Proteomes" id="UP000219522">
    <property type="component" value="Unassembled WGS sequence"/>
</dbReference>
<keyword evidence="4" id="KW-1185">Reference proteome</keyword>
<dbReference type="InterPro" id="IPR013099">
    <property type="entry name" value="K_chnl_dom"/>
</dbReference>
<accession>A0A7Z7I8L1</accession>
<feature type="transmembrane region" description="Helical" evidence="1">
    <location>
        <begin position="129"/>
        <end position="153"/>
    </location>
</feature>
<evidence type="ECO:0000256" key="1">
    <source>
        <dbReference type="SAM" id="Phobius"/>
    </source>
</evidence>
<sequence length="234" mass="24633">MTQGHRLFDRAANLRISSMAALLALAILAVFVVPFTIAPTSVLAKIAQDVLLSLVLISGVVAVSDYRAHLIPIAIVAGIAIVVRSAGWFLSPGLATALRDETALVALGLLAAAIGIKVFGAGTATFDRILGAITLYILIGVVWSEAYQLISIYDSGAYLGVSHGNIPADRSTWIYLSFVTLTTVGYGDITPVAHAARSLAIVEALIGQLYPAIILARLVSLQVAGDDPRERKRS</sequence>
<proteinExistence type="predicted"/>